<protein>
    <submittedName>
        <fullName evidence="1">Uncharacterized protein</fullName>
    </submittedName>
</protein>
<dbReference type="EMBL" id="BMAV01006458">
    <property type="protein sequence ID" value="GFY48439.1"/>
    <property type="molecule type" value="Genomic_DNA"/>
</dbReference>
<reference evidence="1" key="1">
    <citation type="submission" date="2020-08" db="EMBL/GenBank/DDBJ databases">
        <title>Multicomponent nature underlies the extraordinary mechanical properties of spider dragline silk.</title>
        <authorList>
            <person name="Kono N."/>
            <person name="Nakamura H."/>
            <person name="Mori M."/>
            <person name="Yoshida Y."/>
            <person name="Ohtoshi R."/>
            <person name="Malay A.D."/>
            <person name="Moran D.A.P."/>
            <person name="Tomita M."/>
            <person name="Numata K."/>
            <person name="Arakawa K."/>
        </authorList>
    </citation>
    <scope>NUCLEOTIDE SEQUENCE</scope>
</reference>
<accession>A0A8X7C0G9</accession>
<comment type="caution">
    <text evidence="1">The sequence shown here is derived from an EMBL/GenBank/DDBJ whole genome shotgun (WGS) entry which is preliminary data.</text>
</comment>
<dbReference type="Proteomes" id="UP000886998">
    <property type="component" value="Unassembled WGS sequence"/>
</dbReference>
<evidence type="ECO:0000313" key="1">
    <source>
        <dbReference type="EMBL" id="GFY48439.1"/>
    </source>
</evidence>
<sequence>MDVLVGKNTVIHTYCSLPNLLQGFPFEDAPTSLCGFPHLLKTFLGEIVRNVVHVSRRLLHNLFSISESFSSSGIVEIPMEPCQRNREFDEPRECYVWSRNSESD</sequence>
<proteinExistence type="predicted"/>
<gene>
    <name evidence="1" type="ORF">TNIN_194171</name>
</gene>
<dbReference type="AlphaFoldDB" id="A0A8X7C0G9"/>
<keyword evidence="2" id="KW-1185">Reference proteome</keyword>
<name>A0A8X7C0G9_9ARAC</name>
<evidence type="ECO:0000313" key="2">
    <source>
        <dbReference type="Proteomes" id="UP000886998"/>
    </source>
</evidence>
<organism evidence="1 2">
    <name type="scientific">Trichonephila inaurata madagascariensis</name>
    <dbReference type="NCBI Taxonomy" id="2747483"/>
    <lineage>
        <taxon>Eukaryota</taxon>
        <taxon>Metazoa</taxon>
        <taxon>Ecdysozoa</taxon>
        <taxon>Arthropoda</taxon>
        <taxon>Chelicerata</taxon>
        <taxon>Arachnida</taxon>
        <taxon>Araneae</taxon>
        <taxon>Araneomorphae</taxon>
        <taxon>Entelegynae</taxon>
        <taxon>Araneoidea</taxon>
        <taxon>Nephilidae</taxon>
        <taxon>Trichonephila</taxon>
        <taxon>Trichonephila inaurata</taxon>
    </lineage>
</organism>